<dbReference type="AlphaFoldDB" id="A0A6G0X039"/>
<reference evidence="1 2" key="1">
    <citation type="submission" date="2019-07" db="EMBL/GenBank/DDBJ databases">
        <title>Genomics analysis of Aphanomyces spp. identifies a new class of oomycete effector associated with host adaptation.</title>
        <authorList>
            <person name="Gaulin E."/>
        </authorList>
    </citation>
    <scope>NUCLEOTIDE SEQUENCE [LARGE SCALE GENOMIC DNA]</scope>
    <source>
        <strain evidence="1 2">ATCC 201684</strain>
    </source>
</reference>
<gene>
    <name evidence="1" type="ORF">Ae201684_010004</name>
</gene>
<accession>A0A6G0X039</accession>
<protein>
    <submittedName>
        <fullName evidence="1">Uncharacterized protein</fullName>
    </submittedName>
</protein>
<dbReference type="Proteomes" id="UP000481153">
    <property type="component" value="Unassembled WGS sequence"/>
</dbReference>
<comment type="caution">
    <text evidence="1">The sequence shown here is derived from an EMBL/GenBank/DDBJ whole genome shotgun (WGS) entry which is preliminary data.</text>
</comment>
<sequence>MGAVHDDVAAFLVPFLNAFFDVTAFQAAPPIPAFAASRLRLLRLPQSAALLDQAVLEVASRHCSGGTLFVLTSERLSGAGGSVAKHELLTPDGKSISVVAFASNASVEARSQLTVRAVLRVLGVEPCVFFECVMNALTESLILCPLCLRKVSLVQPQLNIVRRYTRILEATKTQESSFWSTYRLWCKDHLAWLTNGQVITPAVDSSKLRLLKKRLATRRRSRR</sequence>
<organism evidence="1 2">
    <name type="scientific">Aphanomyces euteiches</name>
    <dbReference type="NCBI Taxonomy" id="100861"/>
    <lineage>
        <taxon>Eukaryota</taxon>
        <taxon>Sar</taxon>
        <taxon>Stramenopiles</taxon>
        <taxon>Oomycota</taxon>
        <taxon>Saprolegniomycetes</taxon>
        <taxon>Saprolegniales</taxon>
        <taxon>Verrucalvaceae</taxon>
        <taxon>Aphanomyces</taxon>
    </lineage>
</organism>
<name>A0A6G0X039_9STRA</name>
<dbReference type="EMBL" id="VJMJ01000126">
    <property type="protein sequence ID" value="KAF0733187.1"/>
    <property type="molecule type" value="Genomic_DNA"/>
</dbReference>
<keyword evidence="2" id="KW-1185">Reference proteome</keyword>
<proteinExistence type="predicted"/>
<dbReference type="VEuPathDB" id="FungiDB:AeMF1_012815"/>
<evidence type="ECO:0000313" key="2">
    <source>
        <dbReference type="Proteomes" id="UP000481153"/>
    </source>
</evidence>
<evidence type="ECO:0000313" key="1">
    <source>
        <dbReference type="EMBL" id="KAF0733187.1"/>
    </source>
</evidence>